<dbReference type="Pfam" id="PF00168">
    <property type="entry name" value="C2"/>
    <property type="match status" value="1"/>
</dbReference>
<dbReference type="PANTHER" id="PTHR21254:SF1">
    <property type="entry name" value="C2 DOMAIN-CONTAINING PROTEIN 3"/>
    <property type="match status" value="1"/>
</dbReference>
<dbReference type="GO" id="GO:0005814">
    <property type="term" value="C:centriole"/>
    <property type="evidence" value="ECO:0007669"/>
    <property type="project" value="TreeGrafter"/>
</dbReference>
<accession>A0A3L8DW76</accession>
<feature type="domain" description="C2" evidence="2">
    <location>
        <begin position="968"/>
        <end position="1110"/>
    </location>
</feature>
<proteinExistence type="predicted"/>
<dbReference type="EMBL" id="QOIP01000004">
    <property type="protein sequence ID" value="RLU24189.1"/>
    <property type="molecule type" value="Genomic_DNA"/>
</dbReference>
<reference evidence="3" key="1">
    <citation type="journal article" date="2018" name="Genome Res.">
        <title>The genomic architecture and molecular evolution of ant odorant receptors.</title>
        <authorList>
            <person name="McKenzie S.K."/>
            <person name="Kronauer D.J.C."/>
        </authorList>
    </citation>
    <scope>NUCLEOTIDE SEQUENCE [LARGE SCALE GENOMIC DNA]</scope>
    <source>
        <strain evidence="3">Clonal line C1</strain>
    </source>
</reference>
<sequence>MDTEVRVCRSLPPLVEGKIHGSLKLIIDEVLWTKRSPGSITVVASWWGEHNSAQFRPIDCTTGVSRTNEDKIEIYTIKTNATLFEDYIKNCRTIELIIITEKTNEVIGAAHVDLSMIFEHKLSSQFVSILNDSGSKLGELRVSLQLTYLTKSQNIQKMCKYNKEQTDNDIVLSTIDNLKHREAIPYKNLDSIKESFMKSAKGDAYDTYRSVLKAKRPEFQEYKRKHDEAITDKLITQVVARAQRLRGAILKETYNEDPLALSDSSMSNESYPCTLVENEAKLYEYILGKEMTLLEKKQALDTLKLTSPTSSLIDLASKAITARESNNMDKLNENSSVKRNDPVKDTSRTHPLDYVDSIRTFIESFTLSPAGYRRARSTCLQYGVPLSLTYLVQYDTTFGSARQDAKSNKEAKFTKICAKKQVGQVIDFNTEGVYNISREIISRNFPLKFKVLVRHLNHKLSTELGCGSININDVANTANLSSTQDVIITNKGIKIGELKVTVELGSDFLHFGKEFVDAVISAKENIPVLEIRSSLNTNGNRYRSITGTHSSKSSKVSSVSAKRIECLTNDNNQDLLIAKNMTEHQERSLDNRKVDTNNPESANKDKVLLHGLIYVAEGKDLPESNTYLICRAFWREDKATSQICSNTKNPFYHFFQLVPLIHGAELLERIRDNYIIIEVYSRQNGRTDNLLGIAKLPVHQLYVAYRDPLVLPHLLLSKYPVISVDDWVSINDPVNGKYCGELFALVALGTAEQIALLEVSRGLRNASIVSRSGYNYHRRVPDNTPNYAISVGDGSQCNIPEMPESLSAEQFPRDNFAYHVYGMPDRDLASVNYKTQESQTDISSLKDARSERSMQGTTCSEQLVLHALVDRLANALHVNKTSADQSAQTETSQADEAEAHGAGIRLNTLNSNSLTDDSDSCSPRNDFQLPTEMYRSVGVGAEYDDEEPNRQRNDACNNASDSSVTEGNTNGEETNISQNCDNFFFRAVVEIECALHLPKVEGLNDSVEPSTYVTFQDLIRKLDSSDRSSSHVVTNVVPRSCDPKWNWRCDVKLPTDLLLNNQKRLILKVWHLIDPDTSTIIDLEKDVVIGFSAIDLSVLMAGFPTVSGWFHIMDFTGKCNGQLKVNYIYCDSIFGFDIYFSYNLTYIYIRYHTHTQAHVCICMCV</sequence>
<dbReference type="GO" id="GO:0061511">
    <property type="term" value="P:centriole elongation"/>
    <property type="evidence" value="ECO:0007669"/>
    <property type="project" value="TreeGrafter"/>
</dbReference>
<name>A0A3L8DW76_OOCBI</name>
<evidence type="ECO:0000313" key="3">
    <source>
        <dbReference type="EMBL" id="RLU24189.1"/>
    </source>
</evidence>
<dbReference type="GO" id="GO:0060271">
    <property type="term" value="P:cilium assembly"/>
    <property type="evidence" value="ECO:0007669"/>
    <property type="project" value="TreeGrafter"/>
</dbReference>
<dbReference type="GO" id="GO:0034451">
    <property type="term" value="C:centriolar satellite"/>
    <property type="evidence" value="ECO:0007669"/>
    <property type="project" value="TreeGrafter"/>
</dbReference>
<organism evidence="3">
    <name type="scientific">Ooceraea biroi</name>
    <name type="common">Clonal raider ant</name>
    <name type="synonym">Cerapachys biroi</name>
    <dbReference type="NCBI Taxonomy" id="2015173"/>
    <lineage>
        <taxon>Eukaryota</taxon>
        <taxon>Metazoa</taxon>
        <taxon>Ecdysozoa</taxon>
        <taxon>Arthropoda</taxon>
        <taxon>Hexapoda</taxon>
        <taxon>Insecta</taxon>
        <taxon>Pterygota</taxon>
        <taxon>Neoptera</taxon>
        <taxon>Endopterygota</taxon>
        <taxon>Hymenoptera</taxon>
        <taxon>Apocrita</taxon>
        <taxon>Aculeata</taxon>
        <taxon>Formicoidea</taxon>
        <taxon>Formicidae</taxon>
        <taxon>Dorylinae</taxon>
        <taxon>Ooceraea</taxon>
    </lineage>
</organism>
<dbReference type="Gene3D" id="2.60.40.150">
    <property type="entry name" value="C2 domain"/>
    <property type="match status" value="1"/>
</dbReference>
<dbReference type="CDD" id="cd00030">
    <property type="entry name" value="C2"/>
    <property type="match status" value="1"/>
</dbReference>
<dbReference type="PANTHER" id="PTHR21254">
    <property type="entry name" value="C2 DOMAIN-CONTAINING PROTEIN 3"/>
    <property type="match status" value="1"/>
</dbReference>
<evidence type="ECO:0000259" key="2">
    <source>
        <dbReference type="PROSITE" id="PS50004"/>
    </source>
</evidence>
<dbReference type="InterPro" id="IPR000008">
    <property type="entry name" value="C2_dom"/>
</dbReference>
<dbReference type="Pfam" id="PF25339">
    <property type="entry name" value="C2_C2CD3_N"/>
    <property type="match status" value="1"/>
</dbReference>
<comment type="caution">
    <text evidence="3">The sequence shown here is derived from an EMBL/GenBank/DDBJ whole genome shotgun (WGS) entry which is preliminary data.</text>
</comment>
<dbReference type="Proteomes" id="UP000279307">
    <property type="component" value="Chromosome 4"/>
</dbReference>
<dbReference type="SMART" id="SM00239">
    <property type="entry name" value="C2"/>
    <property type="match status" value="2"/>
</dbReference>
<evidence type="ECO:0000256" key="1">
    <source>
        <dbReference type="SAM" id="MobiDB-lite"/>
    </source>
</evidence>
<dbReference type="InterPro" id="IPR035892">
    <property type="entry name" value="C2_domain_sf"/>
</dbReference>
<protein>
    <recommendedName>
        <fullName evidence="2">C2 domain-containing protein</fullName>
    </recommendedName>
</protein>
<dbReference type="InterPro" id="IPR057537">
    <property type="entry name" value="C2_C2CD3_N"/>
</dbReference>
<feature type="compositionally biased region" description="Low complexity" evidence="1">
    <location>
        <begin position="906"/>
        <end position="915"/>
    </location>
</feature>
<dbReference type="SUPFAM" id="SSF49562">
    <property type="entry name" value="C2 domain (Calcium/lipid-binding domain, CaLB)"/>
    <property type="match status" value="2"/>
</dbReference>
<gene>
    <name evidence="3" type="ORF">DMN91_004399</name>
</gene>
<feature type="compositionally biased region" description="Polar residues" evidence="1">
    <location>
        <begin position="954"/>
        <end position="973"/>
    </location>
</feature>
<feature type="region of interest" description="Disordered" evidence="1">
    <location>
        <begin position="943"/>
        <end position="973"/>
    </location>
</feature>
<reference evidence="3" key="2">
    <citation type="submission" date="2018-07" db="EMBL/GenBank/DDBJ databases">
        <authorList>
            <person name="Mckenzie S.K."/>
            <person name="Kronauer D.J.C."/>
        </authorList>
    </citation>
    <scope>NUCLEOTIDE SEQUENCE</scope>
    <source>
        <strain evidence="3">Clonal line C1</strain>
    </source>
</reference>
<dbReference type="PROSITE" id="PS50004">
    <property type="entry name" value="C2"/>
    <property type="match status" value="1"/>
</dbReference>
<feature type="region of interest" description="Disordered" evidence="1">
    <location>
        <begin position="903"/>
        <end position="929"/>
    </location>
</feature>
<dbReference type="OrthoDB" id="79771at2759"/>
<dbReference type="GO" id="GO:0071539">
    <property type="term" value="P:protein localization to centrosome"/>
    <property type="evidence" value="ECO:0007669"/>
    <property type="project" value="TreeGrafter"/>
</dbReference>
<dbReference type="AlphaFoldDB" id="A0A3L8DW76"/>